<protein>
    <submittedName>
        <fullName evidence="1">Uncharacterized protein</fullName>
    </submittedName>
</protein>
<accession>A0A0A0HP77</accession>
<dbReference type="eggNOG" id="ENOG5033GHV">
    <property type="taxonomic scope" value="Bacteria"/>
</dbReference>
<evidence type="ECO:0000313" key="2">
    <source>
        <dbReference type="Proteomes" id="UP000030021"/>
    </source>
</evidence>
<dbReference type="AlphaFoldDB" id="A0A0A0HP77"/>
<proteinExistence type="predicted"/>
<dbReference type="HOGENOM" id="CLU_2719832_0_0_5"/>
<organism evidence="1 2">
    <name type="scientific">Roseovarius mucosus DSM 17069</name>
    <dbReference type="NCBI Taxonomy" id="1288298"/>
    <lineage>
        <taxon>Bacteria</taxon>
        <taxon>Pseudomonadati</taxon>
        <taxon>Pseudomonadota</taxon>
        <taxon>Alphaproteobacteria</taxon>
        <taxon>Rhodobacterales</taxon>
        <taxon>Roseobacteraceae</taxon>
        <taxon>Roseovarius</taxon>
    </lineage>
</organism>
<evidence type="ECO:0000313" key="1">
    <source>
        <dbReference type="EMBL" id="KGM89677.1"/>
    </source>
</evidence>
<reference evidence="1 2" key="1">
    <citation type="submission" date="2013-01" db="EMBL/GenBank/DDBJ databases">
        <authorList>
            <person name="Fiebig A."/>
            <person name="Goeker M."/>
            <person name="Klenk H.-P.P."/>
        </authorList>
    </citation>
    <scope>NUCLEOTIDE SEQUENCE [LARGE SCALE GENOMIC DNA]</scope>
    <source>
        <strain evidence="1 2">DSM 17069</strain>
    </source>
</reference>
<dbReference type="Proteomes" id="UP000030021">
    <property type="component" value="Unassembled WGS sequence"/>
</dbReference>
<name>A0A0A0HP77_9RHOB</name>
<gene>
    <name evidence="1" type="ORF">rosmuc_00271</name>
</gene>
<dbReference type="EMBL" id="AONH01000001">
    <property type="protein sequence ID" value="KGM89677.1"/>
    <property type="molecule type" value="Genomic_DNA"/>
</dbReference>
<sequence>MSNFLSEGQTPEAWSKALKSHGVHVSPRLIRTRAREIGEFHQIGRLMLLTSEQMEKLFQSSGSAAESGKRQS</sequence>
<comment type="caution">
    <text evidence="1">The sequence shown here is derived from an EMBL/GenBank/DDBJ whole genome shotgun (WGS) entry which is preliminary data.</text>
</comment>